<dbReference type="Proteomes" id="UP000005436">
    <property type="component" value="Chromosome"/>
</dbReference>
<gene>
    <name evidence="1" type="ordered locus">BFO_0785</name>
</gene>
<dbReference type="EMBL" id="CP003191">
    <property type="protein sequence ID" value="AEW21152.1"/>
    <property type="molecule type" value="Genomic_DNA"/>
</dbReference>
<dbReference type="PATRIC" id="fig|203275.8.peg.701"/>
<dbReference type="KEGG" id="tfo:BFO_0785"/>
<sequence>MSKRFLIPRACIIVQITCRLDEVAKVDKIPASDKKKRKNASDDLNACRFVRAIR</sequence>
<dbReference type="AlphaFoldDB" id="G8UNH2"/>
<reference evidence="2" key="1">
    <citation type="submission" date="2011-12" db="EMBL/GenBank/DDBJ databases">
        <title>Complete sequence of Tannerella forsythia ATCC 43037.</title>
        <authorList>
            <person name="Dewhirst F."/>
            <person name="Tanner A."/>
            <person name="Izard J."/>
            <person name="Brinkac L."/>
            <person name="Durkin A.S."/>
            <person name="Hostetler J."/>
            <person name="Shetty J."/>
            <person name="Torralba M."/>
            <person name="Gill S."/>
            <person name="Nelson K."/>
        </authorList>
    </citation>
    <scope>NUCLEOTIDE SEQUENCE [LARGE SCALE GENOMIC DNA]</scope>
    <source>
        <strain evidence="2">ATCC 43037 / JCM 10827 / CCUG 33226 / KCTC 5666 / FDC 338</strain>
    </source>
</reference>
<evidence type="ECO:0000313" key="2">
    <source>
        <dbReference type="Proteomes" id="UP000005436"/>
    </source>
</evidence>
<organism evidence="1 2">
    <name type="scientific">Tannerella forsythia (strain ATCC 43037 / JCM 10827 / CCUG 21028 A / KCTC 5666 / FDC 338)</name>
    <name type="common">Bacteroides forsythus</name>
    <dbReference type="NCBI Taxonomy" id="203275"/>
    <lineage>
        <taxon>Bacteria</taxon>
        <taxon>Pseudomonadati</taxon>
        <taxon>Bacteroidota</taxon>
        <taxon>Bacteroidia</taxon>
        <taxon>Bacteroidales</taxon>
        <taxon>Tannerellaceae</taxon>
        <taxon>Tannerella</taxon>
    </lineage>
</organism>
<proteinExistence type="predicted"/>
<evidence type="ECO:0000313" key="1">
    <source>
        <dbReference type="EMBL" id="AEW21152.1"/>
    </source>
</evidence>
<dbReference type="HOGENOM" id="CLU_3048866_0_0_10"/>
<protein>
    <submittedName>
        <fullName evidence="1">Uncharacterized protein</fullName>
    </submittedName>
</protein>
<keyword evidence="2" id="KW-1185">Reference proteome</keyword>
<dbReference type="STRING" id="203275.BFO_0785"/>
<accession>G8UNH2</accession>
<name>G8UNH2_TANFA</name>